<dbReference type="EMBL" id="JAHRIO010060091">
    <property type="protein sequence ID" value="MEQ2177408.1"/>
    <property type="molecule type" value="Genomic_DNA"/>
</dbReference>
<keyword evidence="3" id="KW-1185">Reference proteome</keyword>
<reference evidence="2 3" key="1">
    <citation type="submission" date="2021-06" db="EMBL/GenBank/DDBJ databases">
        <authorList>
            <person name="Palmer J.M."/>
        </authorList>
    </citation>
    <scope>NUCLEOTIDE SEQUENCE [LARGE SCALE GENOMIC DNA]</scope>
    <source>
        <strain evidence="2 3">GA_2019</strain>
        <tissue evidence="2">Muscle</tissue>
    </source>
</reference>
<gene>
    <name evidence="2" type="ORF">GOODEAATRI_003208</name>
</gene>
<name>A0ABV0P112_9TELE</name>
<proteinExistence type="predicted"/>
<evidence type="ECO:0000313" key="3">
    <source>
        <dbReference type="Proteomes" id="UP001476798"/>
    </source>
</evidence>
<organism evidence="2 3">
    <name type="scientific">Goodea atripinnis</name>
    <dbReference type="NCBI Taxonomy" id="208336"/>
    <lineage>
        <taxon>Eukaryota</taxon>
        <taxon>Metazoa</taxon>
        <taxon>Chordata</taxon>
        <taxon>Craniata</taxon>
        <taxon>Vertebrata</taxon>
        <taxon>Euteleostomi</taxon>
        <taxon>Actinopterygii</taxon>
        <taxon>Neopterygii</taxon>
        <taxon>Teleostei</taxon>
        <taxon>Neoteleostei</taxon>
        <taxon>Acanthomorphata</taxon>
        <taxon>Ovalentaria</taxon>
        <taxon>Atherinomorphae</taxon>
        <taxon>Cyprinodontiformes</taxon>
        <taxon>Goodeidae</taxon>
        <taxon>Goodea</taxon>
    </lineage>
</organism>
<dbReference type="Proteomes" id="UP001476798">
    <property type="component" value="Unassembled WGS sequence"/>
</dbReference>
<feature type="region of interest" description="Disordered" evidence="1">
    <location>
        <begin position="27"/>
        <end position="123"/>
    </location>
</feature>
<feature type="compositionally biased region" description="Low complexity" evidence="1">
    <location>
        <begin position="113"/>
        <end position="123"/>
    </location>
</feature>
<protein>
    <submittedName>
        <fullName evidence="2">Uncharacterized protein</fullName>
    </submittedName>
</protein>
<evidence type="ECO:0000256" key="1">
    <source>
        <dbReference type="SAM" id="MobiDB-lite"/>
    </source>
</evidence>
<comment type="caution">
    <text evidence="2">The sequence shown here is derived from an EMBL/GenBank/DDBJ whole genome shotgun (WGS) entry which is preliminary data.</text>
</comment>
<evidence type="ECO:0000313" key="2">
    <source>
        <dbReference type="EMBL" id="MEQ2177408.1"/>
    </source>
</evidence>
<accession>A0ABV0P112</accession>
<feature type="compositionally biased region" description="Basic and acidic residues" evidence="1">
    <location>
        <begin position="87"/>
        <end position="100"/>
    </location>
</feature>
<sequence>MSKCADGTDRVVTPTTVSYDAIISILANDSEAKQPQANKEAEKGKTKAAADPASPQKQPEQLPAAVGHSTPARKEQWGKTGRTTGISRDRTYDPPWEHALTEQQEEDQESHRSSTSRLSRSPLRGVKKVKMMQCKIALLDGSDYTVNMEVSRCRWWR</sequence>